<dbReference type="Pfam" id="PF01594">
    <property type="entry name" value="AI-2E_transport"/>
    <property type="match status" value="1"/>
</dbReference>
<feature type="compositionally biased region" description="Pro residues" evidence="8">
    <location>
        <begin position="40"/>
        <end position="55"/>
    </location>
</feature>
<accession>A0A5M6IVD4</accession>
<dbReference type="GO" id="GO:0005886">
    <property type="term" value="C:plasma membrane"/>
    <property type="evidence" value="ECO:0007669"/>
    <property type="project" value="UniProtKB-SubCell"/>
</dbReference>
<dbReference type="OrthoDB" id="5792512at2"/>
<protein>
    <submittedName>
        <fullName evidence="10">AI-2E family transporter</fullName>
    </submittedName>
</protein>
<dbReference type="EMBL" id="VWPK01000013">
    <property type="protein sequence ID" value="KAA5612266.1"/>
    <property type="molecule type" value="Genomic_DNA"/>
</dbReference>
<evidence type="ECO:0000256" key="1">
    <source>
        <dbReference type="ARBA" id="ARBA00004651"/>
    </source>
</evidence>
<comment type="subcellular location">
    <subcellularLocation>
        <location evidence="1">Cell membrane</location>
        <topology evidence="1">Multi-pass membrane protein</topology>
    </subcellularLocation>
</comment>
<keyword evidence="11" id="KW-1185">Reference proteome</keyword>
<evidence type="ECO:0000256" key="7">
    <source>
        <dbReference type="ARBA" id="ARBA00023136"/>
    </source>
</evidence>
<dbReference type="AlphaFoldDB" id="A0A5M6IVD4"/>
<dbReference type="InterPro" id="IPR002549">
    <property type="entry name" value="AI-2E-like"/>
</dbReference>
<keyword evidence="6 9" id="KW-1133">Transmembrane helix</keyword>
<comment type="similarity">
    <text evidence="2">Belongs to the autoinducer-2 exporter (AI-2E) (TC 2.A.86) family.</text>
</comment>
<feature type="transmembrane region" description="Helical" evidence="9">
    <location>
        <begin position="300"/>
        <end position="322"/>
    </location>
</feature>
<name>A0A5M6IVD4_9PROT</name>
<feature type="transmembrane region" description="Helical" evidence="9">
    <location>
        <begin position="118"/>
        <end position="139"/>
    </location>
</feature>
<dbReference type="PANTHER" id="PTHR21716">
    <property type="entry name" value="TRANSMEMBRANE PROTEIN"/>
    <property type="match status" value="1"/>
</dbReference>
<feature type="transmembrane region" description="Helical" evidence="9">
    <location>
        <begin position="65"/>
        <end position="98"/>
    </location>
</feature>
<evidence type="ECO:0000256" key="4">
    <source>
        <dbReference type="ARBA" id="ARBA00022475"/>
    </source>
</evidence>
<proteinExistence type="inferred from homology"/>
<keyword evidence="4" id="KW-1003">Cell membrane</keyword>
<gene>
    <name evidence="10" type="ORF">F1189_10200</name>
</gene>
<keyword evidence="5 9" id="KW-0812">Transmembrane</keyword>
<feature type="transmembrane region" description="Helical" evidence="9">
    <location>
        <begin position="361"/>
        <end position="394"/>
    </location>
</feature>
<organism evidence="10 11">
    <name type="scientific">Rhodovastum atsumiense</name>
    <dbReference type="NCBI Taxonomy" id="504468"/>
    <lineage>
        <taxon>Bacteria</taxon>
        <taxon>Pseudomonadati</taxon>
        <taxon>Pseudomonadota</taxon>
        <taxon>Alphaproteobacteria</taxon>
        <taxon>Acetobacterales</taxon>
        <taxon>Acetobacteraceae</taxon>
        <taxon>Rhodovastum</taxon>
    </lineage>
</organism>
<evidence type="ECO:0000256" key="6">
    <source>
        <dbReference type="ARBA" id="ARBA00022989"/>
    </source>
</evidence>
<feature type="transmembrane region" description="Helical" evidence="9">
    <location>
        <begin position="269"/>
        <end position="288"/>
    </location>
</feature>
<sequence>MAEHDADLGGGGEYAGLGGRLSLEGCAGAMTLPVASPPILAEPPVPGPPPPPSPRGPGTTRLQRLGLLIGLLVAAWLMLQLFASVLLPFVAAAGIAYFLDPPASRLTRGGMPRGGAALLLITALVALGLLFALLLYPLILSQIGLLIGRLPAYVGSIREFATDVMARLQERLGPEYVDEKLRDLVAGQAGTMLSVVASALSRLIGGSFALFNVLSLMLVTPVVAFYLLRDWPRLVAQVDGWLPRRYAGVIRAQAREVDRILSAWLRGQALCCIILAVFYAAGLSAAGLELGLTVGLSAGMLSFIPYVGTITGAVTSIGLACAQFPTWTGVAVVTCVFIAGQLLEGYIIYPRFLGDRVELHAVWVIFALFAGGAAFGFLGVLLAVPVAATIGVLARFWLRRYLNSPLYLEPPARPGHEP</sequence>
<keyword evidence="7 9" id="KW-0472">Membrane</keyword>
<evidence type="ECO:0000256" key="5">
    <source>
        <dbReference type="ARBA" id="ARBA00022692"/>
    </source>
</evidence>
<evidence type="ECO:0000313" key="11">
    <source>
        <dbReference type="Proteomes" id="UP000325255"/>
    </source>
</evidence>
<evidence type="ECO:0000256" key="8">
    <source>
        <dbReference type="SAM" id="MobiDB-lite"/>
    </source>
</evidence>
<feature type="transmembrane region" description="Helical" evidence="9">
    <location>
        <begin position="329"/>
        <end position="349"/>
    </location>
</feature>
<evidence type="ECO:0000256" key="2">
    <source>
        <dbReference type="ARBA" id="ARBA00009773"/>
    </source>
</evidence>
<feature type="transmembrane region" description="Helical" evidence="9">
    <location>
        <begin position="210"/>
        <end position="228"/>
    </location>
</feature>
<comment type="caution">
    <text evidence="10">The sequence shown here is derived from an EMBL/GenBank/DDBJ whole genome shotgun (WGS) entry which is preliminary data.</text>
</comment>
<keyword evidence="3" id="KW-0813">Transport</keyword>
<feature type="region of interest" description="Disordered" evidence="8">
    <location>
        <begin position="40"/>
        <end position="59"/>
    </location>
</feature>
<dbReference type="Proteomes" id="UP000325255">
    <property type="component" value="Unassembled WGS sequence"/>
</dbReference>
<evidence type="ECO:0000256" key="9">
    <source>
        <dbReference type="SAM" id="Phobius"/>
    </source>
</evidence>
<evidence type="ECO:0000256" key="3">
    <source>
        <dbReference type="ARBA" id="ARBA00022448"/>
    </source>
</evidence>
<dbReference type="GO" id="GO:0055085">
    <property type="term" value="P:transmembrane transport"/>
    <property type="evidence" value="ECO:0007669"/>
    <property type="project" value="TreeGrafter"/>
</dbReference>
<evidence type="ECO:0000313" key="10">
    <source>
        <dbReference type="EMBL" id="KAA5612266.1"/>
    </source>
</evidence>
<dbReference type="PANTHER" id="PTHR21716:SF53">
    <property type="entry name" value="PERMEASE PERM-RELATED"/>
    <property type="match status" value="1"/>
</dbReference>
<reference evidence="10 11" key="1">
    <citation type="submission" date="2019-09" db="EMBL/GenBank/DDBJ databases">
        <title>Genome sequence of Rhodovastum atsumiense, a diverse member of the Acetobacteraceae family of non-sulfur purple photosynthetic bacteria.</title>
        <authorList>
            <person name="Meyer T."/>
            <person name="Kyndt J."/>
        </authorList>
    </citation>
    <scope>NUCLEOTIDE SEQUENCE [LARGE SCALE GENOMIC DNA]</scope>
    <source>
        <strain evidence="10 11">DSM 21279</strain>
    </source>
</reference>